<keyword evidence="6 11" id="KW-0378">Hydrolase</keyword>
<feature type="domain" description="Nudix hydrolase" evidence="10">
    <location>
        <begin position="37"/>
        <end position="159"/>
    </location>
</feature>
<protein>
    <recommendedName>
        <fullName evidence="4">NAD(+) diphosphatase</fullName>
        <ecNumber evidence="4">3.6.1.22</ecNumber>
    </recommendedName>
</protein>
<evidence type="ECO:0000256" key="5">
    <source>
        <dbReference type="ARBA" id="ARBA00022723"/>
    </source>
</evidence>
<dbReference type="GO" id="GO:0006742">
    <property type="term" value="P:NADP+ catabolic process"/>
    <property type="evidence" value="ECO:0007669"/>
    <property type="project" value="TreeGrafter"/>
</dbReference>
<dbReference type="InterPro" id="IPR000086">
    <property type="entry name" value="NUDIX_hydrolase_dom"/>
</dbReference>
<dbReference type="GO" id="GO:0019677">
    <property type="term" value="P:NAD+ catabolic process"/>
    <property type="evidence" value="ECO:0007669"/>
    <property type="project" value="TreeGrafter"/>
</dbReference>
<dbReference type="PROSITE" id="PS51462">
    <property type="entry name" value="NUDIX"/>
    <property type="match status" value="1"/>
</dbReference>
<accession>A0A6N3GAH5</accession>
<dbReference type="RefSeq" id="WP_156627553.1">
    <property type="nucleotide sequence ID" value="NZ_CACRTO010000046.1"/>
</dbReference>
<name>A0A6N3GAH5_9CLOT</name>
<dbReference type="Pfam" id="PF00293">
    <property type="entry name" value="NUDIX"/>
    <property type="match status" value="1"/>
</dbReference>
<evidence type="ECO:0000256" key="7">
    <source>
        <dbReference type="ARBA" id="ARBA00022842"/>
    </source>
</evidence>
<dbReference type="AlphaFoldDB" id="A0A6N3GAH5"/>
<dbReference type="EMBL" id="CACRTO010000046">
    <property type="protein sequence ID" value="VYU61001.1"/>
    <property type="molecule type" value="Genomic_DNA"/>
</dbReference>
<evidence type="ECO:0000256" key="1">
    <source>
        <dbReference type="ARBA" id="ARBA00001946"/>
    </source>
</evidence>
<dbReference type="PROSITE" id="PS00893">
    <property type="entry name" value="NUDIX_BOX"/>
    <property type="match status" value="1"/>
</dbReference>
<evidence type="ECO:0000256" key="4">
    <source>
        <dbReference type="ARBA" id="ARBA00012381"/>
    </source>
</evidence>
<organism evidence="11">
    <name type="scientific">Clostridium tertium</name>
    <dbReference type="NCBI Taxonomy" id="1559"/>
    <lineage>
        <taxon>Bacteria</taxon>
        <taxon>Bacillati</taxon>
        <taxon>Bacillota</taxon>
        <taxon>Clostridia</taxon>
        <taxon>Eubacteriales</taxon>
        <taxon>Clostridiaceae</taxon>
        <taxon>Clostridium</taxon>
    </lineage>
</organism>
<evidence type="ECO:0000256" key="3">
    <source>
        <dbReference type="ARBA" id="ARBA00009595"/>
    </source>
</evidence>
<comment type="cofactor">
    <cofactor evidence="1">
        <name>Mg(2+)</name>
        <dbReference type="ChEBI" id="CHEBI:18420"/>
    </cofactor>
</comment>
<comment type="catalytic activity">
    <reaction evidence="9">
        <text>a 5'-end NAD(+)-phospho-ribonucleoside in mRNA + H2O = a 5'-end phospho-adenosine-phospho-ribonucleoside in mRNA + beta-nicotinamide D-ribonucleotide + 2 H(+)</text>
        <dbReference type="Rhea" id="RHEA:60876"/>
        <dbReference type="Rhea" id="RHEA-COMP:15698"/>
        <dbReference type="Rhea" id="RHEA-COMP:15719"/>
        <dbReference type="ChEBI" id="CHEBI:14649"/>
        <dbReference type="ChEBI" id="CHEBI:15377"/>
        <dbReference type="ChEBI" id="CHEBI:15378"/>
        <dbReference type="ChEBI" id="CHEBI:144029"/>
        <dbReference type="ChEBI" id="CHEBI:144051"/>
    </reaction>
    <physiologicalReaction direction="left-to-right" evidence="9">
        <dbReference type="Rhea" id="RHEA:60877"/>
    </physiologicalReaction>
</comment>
<sequence>MKCRFCPICGRRLEEKYSWDEGGVPYCSHDDMMFFDIPKPCIMVAIIKEDEILLLKQSYIYENSKVLLTGYVGINETAEEAVYREVKEEAGIDITNIEYLGSDYVKDKEILMITFMAEYVSGEIQKSCEVEGMGWTKLSKALEEMKEDVIGTKVVKKALDKISKK</sequence>
<comment type="cofactor">
    <cofactor evidence="2">
        <name>Zn(2+)</name>
        <dbReference type="ChEBI" id="CHEBI:29105"/>
    </cofactor>
</comment>
<dbReference type="PANTHER" id="PTHR42904">
    <property type="entry name" value="NUDIX HYDROLASE, NUDC SUBFAMILY"/>
    <property type="match status" value="1"/>
</dbReference>
<dbReference type="SUPFAM" id="SSF55811">
    <property type="entry name" value="Nudix"/>
    <property type="match status" value="1"/>
</dbReference>
<gene>
    <name evidence="11" type="primary">nudC</name>
    <name evidence="11" type="ORF">CTLFYP3_03090</name>
</gene>
<evidence type="ECO:0000256" key="6">
    <source>
        <dbReference type="ARBA" id="ARBA00022801"/>
    </source>
</evidence>
<evidence type="ECO:0000313" key="11">
    <source>
        <dbReference type="EMBL" id="VYU61001.1"/>
    </source>
</evidence>
<evidence type="ECO:0000256" key="2">
    <source>
        <dbReference type="ARBA" id="ARBA00001947"/>
    </source>
</evidence>
<evidence type="ECO:0000256" key="8">
    <source>
        <dbReference type="ARBA" id="ARBA00023027"/>
    </source>
</evidence>
<dbReference type="Gene3D" id="3.90.79.10">
    <property type="entry name" value="Nucleoside Triphosphate Pyrophosphohydrolase"/>
    <property type="match status" value="1"/>
</dbReference>
<dbReference type="InterPro" id="IPR015797">
    <property type="entry name" value="NUDIX_hydrolase-like_dom_sf"/>
</dbReference>
<dbReference type="GO" id="GO:0046872">
    <property type="term" value="F:metal ion binding"/>
    <property type="evidence" value="ECO:0007669"/>
    <property type="project" value="UniProtKB-KW"/>
</dbReference>
<dbReference type="GO" id="GO:0005829">
    <property type="term" value="C:cytosol"/>
    <property type="evidence" value="ECO:0007669"/>
    <property type="project" value="TreeGrafter"/>
</dbReference>
<keyword evidence="8" id="KW-0520">NAD</keyword>
<dbReference type="CDD" id="cd03429">
    <property type="entry name" value="NUDIX_NADH_pyrophosphatase_Nudt13"/>
    <property type="match status" value="1"/>
</dbReference>
<keyword evidence="7" id="KW-0460">Magnesium</keyword>
<dbReference type="PANTHER" id="PTHR42904:SF6">
    <property type="entry name" value="NAD-CAPPED RNA HYDROLASE NUDT12"/>
    <property type="match status" value="1"/>
</dbReference>
<dbReference type="InterPro" id="IPR020084">
    <property type="entry name" value="NUDIX_hydrolase_CS"/>
</dbReference>
<proteinExistence type="inferred from homology"/>
<evidence type="ECO:0000259" key="10">
    <source>
        <dbReference type="PROSITE" id="PS51462"/>
    </source>
</evidence>
<comment type="similarity">
    <text evidence="3">Belongs to the Nudix hydrolase family. NudC subfamily.</text>
</comment>
<evidence type="ECO:0000256" key="9">
    <source>
        <dbReference type="ARBA" id="ARBA00023679"/>
    </source>
</evidence>
<dbReference type="EC" id="3.6.1.22" evidence="4"/>
<reference evidence="11" key="1">
    <citation type="submission" date="2019-11" db="EMBL/GenBank/DDBJ databases">
        <authorList>
            <person name="Feng L."/>
        </authorList>
    </citation>
    <scope>NUCLEOTIDE SEQUENCE</scope>
    <source>
        <strain evidence="11">CTertiumLFYP3</strain>
    </source>
</reference>
<keyword evidence="5" id="KW-0479">Metal-binding</keyword>
<dbReference type="GO" id="GO:0035529">
    <property type="term" value="F:NADH pyrophosphatase activity"/>
    <property type="evidence" value="ECO:0007669"/>
    <property type="project" value="TreeGrafter"/>
</dbReference>
<dbReference type="InterPro" id="IPR049734">
    <property type="entry name" value="NudC-like_C"/>
</dbReference>
<dbReference type="InterPro" id="IPR050241">
    <property type="entry name" value="NAD-cap_RNA_hydrolase_NudC"/>
</dbReference>